<keyword evidence="2" id="KW-0732">Signal</keyword>
<dbReference type="PANTHER" id="PTHR41533:SF1">
    <property type="entry name" value="L,D-TRANSPEPTIDASE YCBB-RELATED"/>
    <property type="match status" value="1"/>
</dbReference>
<dbReference type="InterPro" id="IPR036365">
    <property type="entry name" value="PGBD-like_sf"/>
</dbReference>
<keyword evidence="5" id="KW-1185">Reference proteome</keyword>
<evidence type="ECO:0000256" key="1">
    <source>
        <dbReference type="SAM" id="MobiDB-lite"/>
    </source>
</evidence>
<feature type="chain" id="PRO_5046364721" evidence="2">
    <location>
        <begin position="26"/>
        <end position="236"/>
    </location>
</feature>
<dbReference type="EMBL" id="SRRZ01000099">
    <property type="protein sequence ID" value="NQE36822.1"/>
    <property type="molecule type" value="Genomic_DNA"/>
</dbReference>
<evidence type="ECO:0000313" key="5">
    <source>
        <dbReference type="Proteomes" id="UP000702425"/>
    </source>
</evidence>
<dbReference type="PANTHER" id="PTHR41533">
    <property type="entry name" value="L,D-TRANSPEPTIDASE HI_1667-RELATED"/>
    <property type="match status" value="1"/>
</dbReference>
<evidence type="ECO:0000256" key="2">
    <source>
        <dbReference type="SAM" id="SignalP"/>
    </source>
</evidence>
<dbReference type="InterPro" id="IPR036366">
    <property type="entry name" value="PGBDSf"/>
</dbReference>
<feature type="domain" description="Peptidoglycan binding-like" evidence="3">
    <location>
        <begin position="86"/>
        <end position="141"/>
    </location>
</feature>
<evidence type="ECO:0000259" key="3">
    <source>
        <dbReference type="Pfam" id="PF01471"/>
    </source>
</evidence>
<feature type="region of interest" description="Disordered" evidence="1">
    <location>
        <begin position="42"/>
        <end position="72"/>
    </location>
</feature>
<gene>
    <name evidence="4" type="primary">cwlM_2</name>
    <name evidence="4" type="ORF">E5S67_04588</name>
</gene>
<dbReference type="SUPFAM" id="SSF47090">
    <property type="entry name" value="PGBD-like"/>
    <property type="match status" value="2"/>
</dbReference>
<protein>
    <submittedName>
        <fullName evidence="4">N-acetylmuramoyl-L-alanine amidase CwlM</fullName>
        <ecNumber evidence="4">3.5.1.28</ecNumber>
    </submittedName>
</protein>
<reference evidence="4 5" key="1">
    <citation type="journal article" date="2020" name="Sci. Rep.">
        <title>A novel cyanobacterial geosmin producer, revising GeoA distribution and dispersion patterns in Bacteria.</title>
        <authorList>
            <person name="Churro C."/>
            <person name="Semedo-Aguiar A.P."/>
            <person name="Silva A.D."/>
            <person name="Pereira-Leal J.B."/>
            <person name="Leite R.B."/>
        </authorList>
    </citation>
    <scope>NUCLEOTIDE SEQUENCE [LARGE SCALE GENOMIC DNA]</scope>
    <source>
        <strain evidence="4 5">IPMA8</strain>
    </source>
</reference>
<dbReference type="RefSeq" id="WP_172190686.1">
    <property type="nucleotide sequence ID" value="NZ_CAWPPK010000317.1"/>
</dbReference>
<accession>A0ABX2D2G3</accession>
<dbReference type="Gene3D" id="1.10.101.10">
    <property type="entry name" value="PGBD-like superfamily/PGBD"/>
    <property type="match status" value="2"/>
</dbReference>
<dbReference type="InterPro" id="IPR052905">
    <property type="entry name" value="LD-transpeptidase_YkuD-like"/>
</dbReference>
<keyword evidence="4" id="KW-0378">Hydrolase</keyword>
<feature type="signal peptide" evidence="2">
    <location>
        <begin position="1"/>
        <end position="25"/>
    </location>
</feature>
<proteinExistence type="predicted"/>
<feature type="domain" description="Peptidoglycan binding-like" evidence="3">
    <location>
        <begin position="178"/>
        <end position="233"/>
    </location>
</feature>
<organism evidence="4 5">
    <name type="scientific">Microcoleus asticus IPMA8</name>
    <dbReference type="NCBI Taxonomy" id="2563858"/>
    <lineage>
        <taxon>Bacteria</taxon>
        <taxon>Bacillati</taxon>
        <taxon>Cyanobacteriota</taxon>
        <taxon>Cyanophyceae</taxon>
        <taxon>Oscillatoriophycideae</taxon>
        <taxon>Oscillatoriales</taxon>
        <taxon>Microcoleaceae</taxon>
        <taxon>Microcoleus</taxon>
        <taxon>Microcoleus asticus</taxon>
    </lineage>
</organism>
<sequence>MRVTTVTIFSLIALLVPALTRKATAAFDSQPLVQEQYRRDFTAPADPGASASPEENSQADMFNKPFYAGEQPPVRKEKTISAGADGPEVAAIQQRLQVHSFKVGTIDGSYGSRTTSAVRAFQQSKGLNSDGIVDKETWTALAADPAAAPETVQSNAPILSNAAVPGNPPTLLNKGAVGSKVKTLQVRLEIQGYDPGPIDGIFGARTATAVKNFQKFKGLTANGMVDETTWKALGQK</sequence>
<dbReference type="Proteomes" id="UP000702425">
    <property type="component" value="Unassembled WGS sequence"/>
</dbReference>
<evidence type="ECO:0000313" key="4">
    <source>
        <dbReference type="EMBL" id="NQE36822.1"/>
    </source>
</evidence>
<name>A0ABX2D2G3_9CYAN</name>
<dbReference type="GO" id="GO:0008745">
    <property type="term" value="F:N-acetylmuramoyl-L-alanine amidase activity"/>
    <property type="evidence" value="ECO:0007669"/>
    <property type="project" value="UniProtKB-EC"/>
</dbReference>
<comment type="caution">
    <text evidence="4">The sequence shown here is derived from an EMBL/GenBank/DDBJ whole genome shotgun (WGS) entry which is preliminary data.</text>
</comment>
<dbReference type="EC" id="3.5.1.28" evidence="4"/>
<dbReference type="Pfam" id="PF01471">
    <property type="entry name" value="PG_binding_1"/>
    <property type="match status" value="2"/>
</dbReference>
<dbReference type="InterPro" id="IPR002477">
    <property type="entry name" value="Peptidoglycan-bd-like"/>
</dbReference>